<gene>
    <name evidence="1" type="ORF">ACFP90_02385</name>
</gene>
<organism evidence="1 2">
    <name type="scientific">Deinococcus multiflagellatus</name>
    <dbReference type="NCBI Taxonomy" id="1656887"/>
    <lineage>
        <taxon>Bacteria</taxon>
        <taxon>Thermotogati</taxon>
        <taxon>Deinococcota</taxon>
        <taxon>Deinococci</taxon>
        <taxon>Deinococcales</taxon>
        <taxon>Deinococcaceae</taxon>
        <taxon>Deinococcus</taxon>
    </lineage>
</organism>
<comment type="caution">
    <text evidence="1">The sequence shown here is derived from an EMBL/GenBank/DDBJ whole genome shotgun (WGS) entry which is preliminary data.</text>
</comment>
<dbReference type="Proteomes" id="UP001596317">
    <property type="component" value="Unassembled WGS sequence"/>
</dbReference>
<dbReference type="RefSeq" id="WP_224604456.1">
    <property type="nucleotide sequence ID" value="NZ_JAIQXV010000001.1"/>
</dbReference>
<evidence type="ECO:0000313" key="1">
    <source>
        <dbReference type="EMBL" id="MFC6659341.1"/>
    </source>
</evidence>
<dbReference type="EMBL" id="JBHSWB010000001">
    <property type="protein sequence ID" value="MFC6659341.1"/>
    <property type="molecule type" value="Genomic_DNA"/>
</dbReference>
<evidence type="ECO:0000313" key="2">
    <source>
        <dbReference type="Proteomes" id="UP001596317"/>
    </source>
</evidence>
<protein>
    <submittedName>
        <fullName evidence="1">Uncharacterized protein</fullName>
    </submittedName>
</protein>
<sequence>MDVDALAELRARRAEAVFDHAAKGLWVRYGIGITPTEYLRLCQALDRVLPRLHVRPSGSHPGRCCVIYPV</sequence>
<accession>A0ABW1ZEQ2</accession>
<keyword evidence="2" id="KW-1185">Reference proteome</keyword>
<name>A0ABW1ZEQ2_9DEIO</name>
<reference evidence="2" key="1">
    <citation type="journal article" date="2019" name="Int. J. Syst. Evol. Microbiol.">
        <title>The Global Catalogue of Microorganisms (GCM) 10K type strain sequencing project: providing services to taxonomists for standard genome sequencing and annotation.</title>
        <authorList>
            <consortium name="The Broad Institute Genomics Platform"/>
            <consortium name="The Broad Institute Genome Sequencing Center for Infectious Disease"/>
            <person name="Wu L."/>
            <person name="Ma J."/>
        </authorList>
    </citation>
    <scope>NUCLEOTIDE SEQUENCE [LARGE SCALE GENOMIC DNA]</scope>
    <source>
        <strain evidence="2">CCUG 63830</strain>
    </source>
</reference>
<proteinExistence type="predicted"/>